<keyword evidence="2" id="KW-0812">Transmembrane</keyword>
<dbReference type="EMBL" id="NVWI01000001">
    <property type="protein sequence ID" value="PCJ43789.1"/>
    <property type="molecule type" value="Genomic_DNA"/>
</dbReference>
<dbReference type="PANTHER" id="PTHR23308">
    <property type="entry name" value="NUCLEAR INHIBITOR OF PROTEIN PHOSPHATASE-1"/>
    <property type="match status" value="1"/>
</dbReference>
<accession>A0A2A5CIT9</accession>
<protein>
    <recommendedName>
        <fullName evidence="4">FHA domain-containing protein</fullName>
    </recommendedName>
</protein>
<evidence type="ECO:0000313" key="6">
    <source>
        <dbReference type="Proteomes" id="UP000228987"/>
    </source>
</evidence>
<dbReference type="Gene3D" id="2.60.200.20">
    <property type="match status" value="1"/>
</dbReference>
<organism evidence="5 6">
    <name type="scientific">SAR86 cluster bacterium</name>
    <dbReference type="NCBI Taxonomy" id="2030880"/>
    <lineage>
        <taxon>Bacteria</taxon>
        <taxon>Pseudomonadati</taxon>
        <taxon>Pseudomonadota</taxon>
        <taxon>Gammaproteobacteria</taxon>
        <taxon>SAR86 cluster</taxon>
    </lineage>
</organism>
<dbReference type="PROSITE" id="PS50006">
    <property type="entry name" value="FHA_DOMAIN"/>
    <property type="match status" value="1"/>
</dbReference>
<feature type="transmembrane region" description="Helical" evidence="2">
    <location>
        <begin position="477"/>
        <end position="496"/>
    </location>
</feature>
<proteinExistence type="predicted"/>
<evidence type="ECO:0000256" key="2">
    <source>
        <dbReference type="SAM" id="Phobius"/>
    </source>
</evidence>
<dbReference type="Gene3D" id="2.40.10.10">
    <property type="entry name" value="Trypsin-like serine proteases"/>
    <property type="match status" value="2"/>
</dbReference>
<feature type="coiled-coil region" evidence="1">
    <location>
        <begin position="505"/>
        <end position="532"/>
    </location>
</feature>
<keyword evidence="2" id="KW-1133">Transmembrane helix</keyword>
<evidence type="ECO:0000259" key="4">
    <source>
        <dbReference type="PROSITE" id="PS50006"/>
    </source>
</evidence>
<dbReference type="InterPro" id="IPR008984">
    <property type="entry name" value="SMAD_FHA_dom_sf"/>
</dbReference>
<keyword evidence="2" id="KW-0472">Membrane</keyword>
<dbReference type="AlphaFoldDB" id="A0A2A5CIT9"/>
<gene>
    <name evidence="5" type="ORF">COA71_02685</name>
</gene>
<evidence type="ECO:0000256" key="3">
    <source>
        <dbReference type="SAM" id="SignalP"/>
    </source>
</evidence>
<dbReference type="InterPro" id="IPR050923">
    <property type="entry name" value="Cell_Proc_Reg/RNA_Proc"/>
</dbReference>
<dbReference type="SMART" id="SM00240">
    <property type="entry name" value="FHA"/>
    <property type="match status" value="1"/>
</dbReference>
<reference evidence="6" key="1">
    <citation type="submission" date="2017-08" db="EMBL/GenBank/DDBJ databases">
        <title>A dynamic microbial community with high functional redundancy inhabits the cold, oxic subseafloor aquifer.</title>
        <authorList>
            <person name="Tully B.J."/>
            <person name="Wheat C.G."/>
            <person name="Glazer B.T."/>
            <person name="Huber J.A."/>
        </authorList>
    </citation>
    <scope>NUCLEOTIDE SEQUENCE [LARGE SCALE GENOMIC DNA]</scope>
</reference>
<feature type="coiled-coil region" evidence="1">
    <location>
        <begin position="357"/>
        <end position="476"/>
    </location>
</feature>
<dbReference type="InterPro" id="IPR000253">
    <property type="entry name" value="FHA_dom"/>
</dbReference>
<evidence type="ECO:0000313" key="5">
    <source>
        <dbReference type="EMBL" id="PCJ43789.1"/>
    </source>
</evidence>
<dbReference type="Pfam" id="PF00498">
    <property type="entry name" value="FHA"/>
    <property type="match status" value="1"/>
</dbReference>
<dbReference type="InterPro" id="IPR009003">
    <property type="entry name" value="Peptidase_S1_PA"/>
</dbReference>
<keyword evidence="3" id="KW-0732">Signal</keyword>
<dbReference type="SUPFAM" id="SSF49879">
    <property type="entry name" value="SMAD/FHA domain"/>
    <property type="match status" value="1"/>
</dbReference>
<name>A0A2A5CIT9_9GAMM</name>
<dbReference type="CDD" id="cd00060">
    <property type="entry name" value="FHA"/>
    <property type="match status" value="1"/>
</dbReference>
<evidence type="ECO:0000256" key="1">
    <source>
        <dbReference type="SAM" id="Coils"/>
    </source>
</evidence>
<sequence length="642" mass="70673">MKFLKLLPLSLTTGFLLCSPAFSQDVTLSPNYETINLDEGFLPDPQLFELIAGGDVDASNVDYSCYGYVSEAPDYRLNYAAGSSGLGIYTNSESDTTLLINTPDGEWICDDDNLYLENLNAGYFFENPLPGEYNIWVGTYSESDSFTEALLAITEYPESSWETILTPTFSQDTFSLSILNNGNEIQTGLATQVAENLVITNAALVSQGDQWIVENPRNGAALVASINAIDEDAGLALLNVNGIDGTPVTIAADFPELGRYISLALLDTNRQGVLLNFIDETDPLSQVQHTSLASDGEYGAALLNNCNQVIGISQHSSPVLSNRLRPDQNFAHSANLTSLSNFLSENNVDYIEAFDFCLSEAEQLSLAQQKIQEQEDELIFLLEEQELLEEERIRLQEQAEALLAAQEALTAENQARIDELAAREAELATSQAAIEQAEAEALEQQARQEELEEEARQQEEALAEAAAQQLIDERNRLYQWTGFGVVVIALFGFVAVQVKRRKKIQVEAEENINEVKQKSELIESELQKASAEFTDIVLSGSDDQGAESRLKINGNALIRSDAGQVIGRSAQHADYVLNLETVSRKHLRIFIRNEKIYVEDLNSANGTEINNNVLNAGQEYELNSGDSLKIGLATYSVNLLET</sequence>
<comment type="caution">
    <text evidence="5">The sequence shown here is derived from an EMBL/GenBank/DDBJ whole genome shotgun (WGS) entry which is preliminary data.</text>
</comment>
<dbReference type="SUPFAM" id="SSF50494">
    <property type="entry name" value="Trypsin-like serine proteases"/>
    <property type="match status" value="1"/>
</dbReference>
<keyword evidence="1" id="KW-0175">Coiled coil</keyword>
<dbReference type="InterPro" id="IPR043504">
    <property type="entry name" value="Peptidase_S1_PA_chymotrypsin"/>
</dbReference>
<feature type="domain" description="FHA" evidence="4">
    <location>
        <begin position="564"/>
        <end position="614"/>
    </location>
</feature>
<feature type="signal peptide" evidence="3">
    <location>
        <begin position="1"/>
        <end position="23"/>
    </location>
</feature>
<feature type="chain" id="PRO_5012630629" description="FHA domain-containing protein" evidence="3">
    <location>
        <begin position="24"/>
        <end position="642"/>
    </location>
</feature>
<dbReference type="Proteomes" id="UP000228987">
    <property type="component" value="Unassembled WGS sequence"/>
</dbReference>